<dbReference type="EMBL" id="ASPP01020706">
    <property type="protein sequence ID" value="ETO13266.1"/>
    <property type="molecule type" value="Genomic_DNA"/>
</dbReference>
<accession>X6MHY1</accession>
<protein>
    <submittedName>
        <fullName evidence="1">Uncharacterized protein</fullName>
    </submittedName>
</protein>
<organism evidence="1 2">
    <name type="scientific">Reticulomyxa filosa</name>
    <dbReference type="NCBI Taxonomy" id="46433"/>
    <lineage>
        <taxon>Eukaryota</taxon>
        <taxon>Sar</taxon>
        <taxon>Rhizaria</taxon>
        <taxon>Retaria</taxon>
        <taxon>Foraminifera</taxon>
        <taxon>Monothalamids</taxon>
        <taxon>Reticulomyxidae</taxon>
        <taxon>Reticulomyxa</taxon>
    </lineage>
</organism>
<proteinExistence type="predicted"/>
<name>X6MHY1_RETFI</name>
<dbReference type="AlphaFoldDB" id="X6MHY1"/>
<sequence length="282" mass="32710">MSMDGMMVHLDWNSSSKSPFRLFDANIWNGHASNGRQKQSPTAQKKPNFPYYFSQRINSGVYGSLVTLQVKFCFGFAYIYTHLCYIHTCTIYKWMIESQIDLTINFSNAILYYMNGNLLEGYWDMMKTLVRVETLKHIDLLLPDPHLLLVADIVKQSASILSETNDASTEDGGSTSQKVEKINNGKQIKFKSIQIRPDSFFVYSANLKFLKFGVKSLACEQLLVMLDHLFTYYYYNYDNADLLSEFAHLSDRYVGQNLKGNTKKKREREEKEECVFLFIKIK</sequence>
<gene>
    <name evidence="1" type="ORF">RFI_24108</name>
</gene>
<evidence type="ECO:0000313" key="2">
    <source>
        <dbReference type="Proteomes" id="UP000023152"/>
    </source>
</evidence>
<keyword evidence="2" id="KW-1185">Reference proteome</keyword>
<reference evidence="1 2" key="1">
    <citation type="journal article" date="2013" name="Curr. Biol.">
        <title>The Genome of the Foraminiferan Reticulomyxa filosa.</title>
        <authorList>
            <person name="Glockner G."/>
            <person name="Hulsmann N."/>
            <person name="Schleicher M."/>
            <person name="Noegel A.A."/>
            <person name="Eichinger L."/>
            <person name="Gallinger C."/>
            <person name="Pawlowski J."/>
            <person name="Sierra R."/>
            <person name="Euteneuer U."/>
            <person name="Pillet L."/>
            <person name="Moustafa A."/>
            <person name="Platzer M."/>
            <person name="Groth M."/>
            <person name="Szafranski K."/>
            <person name="Schliwa M."/>
        </authorList>
    </citation>
    <scope>NUCLEOTIDE SEQUENCE [LARGE SCALE GENOMIC DNA]</scope>
</reference>
<evidence type="ECO:0000313" key="1">
    <source>
        <dbReference type="EMBL" id="ETO13266.1"/>
    </source>
</evidence>
<comment type="caution">
    <text evidence="1">The sequence shown here is derived from an EMBL/GenBank/DDBJ whole genome shotgun (WGS) entry which is preliminary data.</text>
</comment>
<dbReference type="Proteomes" id="UP000023152">
    <property type="component" value="Unassembled WGS sequence"/>
</dbReference>